<dbReference type="GO" id="GO:0005777">
    <property type="term" value="C:peroxisome"/>
    <property type="evidence" value="ECO:0007669"/>
    <property type="project" value="UniProtKB-SubCell"/>
</dbReference>
<comment type="caution">
    <text evidence="13">The sequence shown here is derived from an EMBL/GenBank/DDBJ whole genome shotgun (WGS) entry which is preliminary data.</text>
</comment>
<evidence type="ECO:0000256" key="8">
    <source>
        <dbReference type="ARBA" id="ARBA00023027"/>
    </source>
</evidence>
<evidence type="ECO:0000256" key="5">
    <source>
        <dbReference type="ARBA" id="ARBA00022792"/>
    </source>
</evidence>
<reference evidence="13 14" key="1">
    <citation type="submission" date="2024-01" db="EMBL/GenBank/DDBJ databases">
        <title>The complete chloroplast genome sequence of Lithospermum erythrorhizon: insights into the phylogenetic relationship among Boraginaceae species and the maternal lineages of purple gromwells.</title>
        <authorList>
            <person name="Okada T."/>
            <person name="Watanabe K."/>
        </authorList>
    </citation>
    <scope>NUCLEOTIDE SEQUENCE [LARGE SCALE GENOMIC DNA]</scope>
</reference>
<dbReference type="InterPro" id="IPR023753">
    <property type="entry name" value="FAD/NAD-binding_dom"/>
</dbReference>
<dbReference type="PANTHER" id="PTHR43706">
    <property type="entry name" value="NADH DEHYDROGENASE"/>
    <property type="match status" value="1"/>
</dbReference>
<accession>A0AAV3PG58</accession>
<keyword evidence="5" id="KW-0472">Membrane</keyword>
<feature type="domain" description="FAD/NAD(P)-binding" evidence="12">
    <location>
        <begin position="26"/>
        <end position="108"/>
    </location>
</feature>
<evidence type="ECO:0000256" key="9">
    <source>
        <dbReference type="ARBA" id="ARBA00023128"/>
    </source>
</evidence>
<gene>
    <name evidence="13" type="ORF">LIER_08399</name>
</gene>
<evidence type="ECO:0000259" key="12">
    <source>
        <dbReference type="Pfam" id="PF07992"/>
    </source>
</evidence>
<keyword evidence="9" id="KW-0496">Mitochondrion</keyword>
<keyword evidence="5" id="KW-0999">Mitochondrion inner membrane</keyword>
<evidence type="ECO:0000256" key="4">
    <source>
        <dbReference type="ARBA" id="ARBA00022630"/>
    </source>
</evidence>
<organism evidence="13 14">
    <name type="scientific">Lithospermum erythrorhizon</name>
    <name type="common">Purple gromwell</name>
    <name type="synonym">Lithospermum officinale var. erythrorhizon</name>
    <dbReference type="NCBI Taxonomy" id="34254"/>
    <lineage>
        <taxon>Eukaryota</taxon>
        <taxon>Viridiplantae</taxon>
        <taxon>Streptophyta</taxon>
        <taxon>Embryophyta</taxon>
        <taxon>Tracheophyta</taxon>
        <taxon>Spermatophyta</taxon>
        <taxon>Magnoliopsida</taxon>
        <taxon>eudicotyledons</taxon>
        <taxon>Gunneridae</taxon>
        <taxon>Pentapetalae</taxon>
        <taxon>asterids</taxon>
        <taxon>lamiids</taxon>
        <taxon>Boraginales</taxon>
        <taxon>Boraginaceae</taxon>
        <taxon>Boraginoideae</taxon>
        <taxon>Lithospermeae</taxon>
        <taxon>Lithospermum</taxon>
    </lineage>
</organism>
<comment type="catalytic activity">
    <reaction evidence="11">
        <text>a ubiquinone + NADH + H(+) = a ubiquinol + NAD(+)</text>
        <dbReference type="Rhea" id="RHEA:23152"/>
        <dbReference type="Rhea" id="RHEA-COMP:9565"/>
        <dbReference type="Rhea" id="RHEA-COMP:9566"/>
        <dbReference type="ChEBI" id="CHEBI:15378"/>
        <dbReference type="ChEBI" id="CHEBI:16389"/>
        <dbReference type="ChEBI" id="CHEBI:17976"/>
        <dbReference type="ChEBI" id="CHEBI:57540"/>
        <dbReference type="ChEBI" id="CHEBI:57945"/>
    </reaction>
</comment>
<proteinExistence type="inferred from homology"/>
<dbReference type="Proteomes" id="UP001454036">
    <property type="component" value="Unassembled WGS sequence"/>
</dbReference>
<evidence type="ECO:0000256" key="11">
    <source>
        <dbReference type="ARBA" id="ARBA00049010"/>
    </source>
</evidence>
<dbReference type="GO" id="GO:0005743">
    <property type="term" value="C:mitochondrial inner membrane"/>
    <property type="evidence" value="ECO:0007669"/>
    <property type="project" value="UniProtKB-SubCell"/>
</dbReference>
<name>A0AAV3PG58_LITER</name>
<dbReference type="PANTHER" id="PTHR43706:SF13">
    <property type="entry name" value="NADH DEHYDROGENASE-RELATED"/>
    <property type="match status" value="1"/>
</dbReference>
<keyword evidence="4" id="KW-0285">Flavoprotein</keyword>
<evidence type="ECO:0000256" key="2">
    <source>
        <dbReference type="ARBA" id="ARBA00004637"/>
    </source>
</evidence>
<dbReference type="AlphaFoldDB" id="A0AAV3PG58"/>
<evidence type="ECO:0000256" key="7">
    <source>
        <dbReference type="ARBA" id="ARBA00023002"/>
    </source>
</evidence>
<evidence type="ECO:0000313" key="13">
    <source>
        <dbReference type="EMBL" id="GAA0149148.1"/>
    </source>
</evidence>
<evidence type="ECO:0000256" key="3">
    <source>
        <dbReference type="ARBA" id="ARBA00005272"/>
    </source>
</evidence>
<comment type="similarity">
    <text evidence="3">Belongs to the NADH dehydrogenase family.</text>
</comment>
<dbReference type="SUPFAM" id="SSF51905">
    <property type="entry name" value="FAD/NAD(P)-binding domain"/>
    <property type="match status" value="1"/>
</dbReference>
<dbReference type="Gene3D" id="3.50.50.100">
    <property type="match status" value="1"/>
</dbReference>
<protein>
    <submittedName>
        <fullName evidence="13">Oxidoreductase</fullName>
    </submittedName>
</protein>
<dbReference type="EMBL" id="BAABME010001355">
    <property type="protein sequence ID" value="GAA0149148.1"/>
    <property type="molecule type" value="Genomic_DNA"/>
</dbReference>
<evidence type="ECO:0000256" key="10">
    <source>
        <dbReference type="ARBA" id="ARBA00023140"/>
    </source>
</evidence>
<evidence type="ECO:0000256" key="1">
    <source>
        <dbReference type="ARBA" id="ARBA00004275"/>
    </source>
</evidence>
<keyword evidence="7" id="KW-0560">Oxidoreductase</keyword>
<dbReference type="InterPro" id="IPR036188">
    <property type="entry name" value="FAD/NAD-bd_sf"/>
</dbReference>
<dbReference type="InterPro" id="IPR045024">
    <property type="entry name" value="NDH-2"/>
</dbReference>
<evidence type="ECO:0000313" key="14">
    <source>
        <dbReference type="Proteomes" id="UP001454036"/>
    </source>
</evidence>
<keyword evidence="8" id="KW-0520">NAD</keyword>
<dbReference type="Pfam" id="PF07992">
    <property type="entry name" value="Pyr_redox_2"/>
    <property type="match status" value="1"/>
</dbReference>
<comment type="subcellular location">
    <subcellularLocation>
        <location evidence="2">Mitochondrion inner membrane</location>
        <topology evidence="2">Peripheral membrane protein</topology>
    </subcellularLocation>
    <subcellularLocation>
        <location evidence="1">Peroxisome</location>
    </subcellularLocation>
</comment>
<evidence type="ECO:0000256" key="6">
    <source>
        <dbReference type="ARBA" id="ARBA00022827"/>
    </source>
</evidence>
<dbReference type="GO" id="GO:0003954">
    <property type="term" value="F:NADH dehydrogenase activity"/>
    <property type="evidence" value="ECO:0007669"/>
    <property type="project" value="InterPro"/>
</dbReference>
<sequence length="129" mass="13807">MMSYSNDNSNVECAFSSRDAIFSGVHLVHGVVKDVQPEKIVLSDGTNVPYGLLVWSTGVGPSSFVNNLDVPKSPGGRIGIDEWLRVPSVPDVFAVGDCSGFLETTGKEVLPALAQVSPITDKIIQEYPK</sequence>
<keyword evidence="6" id="KW-0274">FAD</keyword>
<keyword evidence="14" id="KW-1185">Reference proteome</keyword>
<keyword evidence="10" id="KW-0576">Peroxisome</keyword>